<keyword evidence="4" id="KW-0547">Nucleotide-binding</keyword>
<organism evidence="10 11">
    <name type="scientific">Rickenella mellea</name>
    <dbReference type="NCBI Taxonomy" id="50990"/>
    <lineage>
        <taxon>Eukaryota</taxon>
        <taxon>Fungi</taxon>
        <taxon>Dikarya</taxon>
        <taxon>Basidiomycota</taxon>
        <taxon>Agaricomycotina</taxon>
        <taxon>Agaricomycetes</taxon>
        <taxon>Hymenochaetales</taxon>
        <taxon>Rickenellaceae</taxon>
        <taxon>Rickenella</taxon>
    </lineage>
</organism>
<dbReference type="InterPro" id="IPR011009">
    <property type="entry name" value="Kinase-like_dom_sf"/>
</dbReference>
<evidence type="ECO:0000313" key="10">
    <source>
        <dbReference type="EMBL" id="TDL20575.1"/>
    </source>
</evidence>
<feature type="domain" description="Protein kinase" evidence="9">
    <location>
        <begin position="365"/>
        <end position="590"/>
    </location>
</feature>
<dbReference type="InterPro" id="IPR000719">
    <property type="entry name" value="Prot_kinase_dom"/>
</dbReference>
<dbReference type="AlphaFoldDB" id="A0A4Y7PZJ8"/>
<keyword evidence="3" id="KW-0808">Transferase</keyword>
<accession>A0A4Y7PZJ8</accession>
<keyword evidence="2" id="KW-0723">Serine/threonine-protein kinase</keyword>
<keyword evidence="5" id="KW-0418">Kinase</keyword>
<dbReference type="InterPro" id="IPR018934">
    <property type="entry name" value="RIO_dom"/>
</dbReference>
<dbReference type="GO" id="GO:0004674">
    <property type="term" value="F:protein serine/threonine kinase activity"/>
    <property type="evidence" value="ECO:0007669"/>
    <property type="project" value="UniProtKB-KW"/>
</dbReference>
<dbReference type="EC" id="2.7.11.1" evidence="1"/>
<keyword evidence="11" id="KW-1185">Reference proteome</keyword>
<dbReference type="Gene3D" id="1.10.510.10">
    <property type="entry name" value="Transferase(Phosphotransferase) domain 1"/>
    <property type="match status" value="1"/>
</dbReference>
<name>A0A4Y7PZJ8_9AGAM</name>
<dbReference type="STRING" id="50990.A0A4Y7PZJ8"/>
<keyword evidence="6" id="KW-0067">ATP-binding</keyword>
<dbReference type="SUPFAM" id="SSF56112">
    <property type="entry name" value="Protein kinase-like (PK-like)"/>
    <property type="match status" value="1"/>
</dbReference>
<dbReference type="GO" id="GO:0005524">
    <property type="term" value="F:ATP binding"/>
    <property type="evidence" value="ECO:0007669"/>
    <property type="project" value="UniProtKB-KW"/>
</dbReference>
<dbReference type="Pfam" id="PF01163">
    <property type="entry name" value="RIO1"/>
    <property type="match status" value="1"/>
</dbReference>
<dbReference type="OrthoDB" id="3250441at2759"/>
<gene>
    <name evidence="10" type="ORF">BD410DRAFT_821803</name>
</gene>
<evidence type="ECO:0000256" key="5">
    <source>
        <dbReference type="ARBA" id="ARBA00022777"/>
    </source>
</evidence>
<protein>
    <recommendedName>
        <fullName evidence="1">non-specific serine/threonine protein kinase</fullName>
        <ecNumber evidence="1">2.7.11.1</ecNumber>
    </recommendedName>
</protein>
<comment type="catalytic activity">
    <reaction evidence="7">
        <text>L-threonyl-[protein] + ATP = O-phospho-L-threonyl-[protein] + ADP + H(+)</text>
        <dbReference type="Rhea" id="RHEA:46608"/>
        <dbReference type="Rhea" id="RHEA-COMP:11060"/>
        <dbReference type="Rhea" id="RHEA-COMP:11605"/>
        <dbReference type="ChEBI" id="CHEBI:15378"/>
        <dbReference type="ChEBI" id="CHEBI:30013"/>
        <dbReference type="ChEBI" id="CHEBI:30616"/>
        <dbReference type="ChEBI" id="CHEBI:61977"/>
        <dbReference type="ChEBI" id="CHEBI:456216"/>
        <dbReference type="EC" id="2.7.11.1"/>
    </reaction>
</comment>
<evidence type="ECO:0000256" key="8">
    <source>
        <dbReference type="ARBA" id="ARBA00048679"/>
    </source>
</evidence>
<evidence type="ECO:0000256" key="3">
    <source>
        <dbReference type="ARBA" id="ARBA00022679"/>
    </source>
</evidence>
<reference evidence="10 11" key="1">
    <citation type="submission" date="2018-06" db="EMBL/GenBank/DDBJ databases">
        <title>A transcriptomic atlas of mushroom development highlights an independent origin of complex multicellularity.</title>
        <authorList>
            <consortium name="DOE Joint Genome Institute"/>
            <person name="Krizsan K."/>
            <person name="Almasi E."/>
            <person name="Merenyi Z."/>
            <person name="Sahu N."/>
            <person name="Viragh M."/>
            <person name="Koszo T."/>
            <person name="Mondo S."/>
            <person name="Kiss B."/>
            <person name="Balint B."/>
            <person name="Kues U."/>
            <person name="Barry K."/>
            <person name="Hegedus J.C."/>
            <person name="Henrissat B."/>
            <person name="Johnson J."/>
            <person name="Lipzen A."/>
            <person name="Ohm R."/>
            <person name="Nagy I."/>
            <person name="Pangilinan J."/>
            <person name="Yan J."/>
            <person name="Xiong Y."/>
            <person name="Grigoriev I.V."/>
            <person name="Hibbett D.S."/>
            <person name="Nagy L.G."/>
        </authorList>
    </citation>
    <scope>NUCLEOTIDE SEQUENCE [LARGE SCALE GENOMIC DNA]</scope>
    <source>
        <strain evidence="10 11">SZMC22713</strain>
    </source>
</reference>
<evidence type="ECO:0000313" key="11">
    <source>
        <dbReference type="Proteomes" id="UP000294933"/>
    </source>
</evidence>
<dbReference type="EMBL" id="ML170187">
    <property type="protein sequence ID" value="TDL20575.1"/>
    <property type="molecule type" value="Genomic_DNA"/>
</dbReference>
<comment type="catalytic activity">
    <reaction evidence="8">
        <text>L-seryl-[protein] + ATP = O-phospho-L-seryl-[protein] + ADP + H(+)</text>
        <dbReference type="Rhea" id="RHEA:17989"/>
        <dbReference type="Rhea" id="RHEA-COMP:9863"/>
        <dbReference type="Rhea" id="RHEA-COMP:11604"/>
        <dbReference type="ChEBI" id="CHEBI:15378"/>
        <dbReference type="ChEBI" id="CHEBI:29999"/>
        <dbReference type="ChEBI" id="CHEBI:30616"/>
        <dbReference type="ChEBI" id="CHEBI:83421"/>
        <dbReference type="ChEBI" id="CHEBI:456216"/>
        <dbReference type="EC" id="2.7.11.1"/>
    </reaction>
</comment>
<evidence type="ECO:0000256" key="6">
    <source>
        <dbReference type="ARBA" id="ARBA00022840"/>
    </source>
</evidence>
<evidence type="ECO:0000256" key="4">
    <source>
        <dbReference type="ARBA" id="ARBA00022741"/>
    </source>
</evidence>
<dbReference type="VEuPathDB" id="FungiDB:BD410DRAFT_821803"/>
<proteinExistence type="predicted"/>
<evidence type="ECO:0000256" key="7">
    <source>
        <dbReference type="ARBA" id="ARBA00047899"/>
    </source>
</evidence>
<evidence type="ECO:0000256" key="1">
    <source>
        <dbReference type="ARBA" id="ARBA00012513"/>
    </source>
</evidence>
<dbReference type="Proteomes" id="UP000294933">
    <property type="component" value="Unassembled WGS sequence"/>
</dbReference>
<evidence type="ECO:0000256" key="2">
    <source>
        <dbReference type="ARBA" id="ARBA00022527"/>
    </source>
</evidence>
<evidence type="ECO:0000259" key="9">
    <source>
        <dbReference type="PROSITE" id="PS50011"/>
    </source>
</evidence>
<dbReference type="PROSITE" id="PS50011">
    <property type="entry name" value="PROTEIN_KINASE_DOM"/>
    <property type="match status" value="1"/>
</dbReference>
<sequence>MPLFLACYFPAEEPVFIPVDISGILFVKSLLSTIEEELHKIDRFKGIKANDLHLFKADSGVPLKPNDTRRMRALQWLHQPANGSELDEDEYLDVLFPNGNVQGMVDIIIADAEVLEMLEGLGDPDNEYLRKIMKALDKRVKCESSPSPSEFVNNPNKQSEAFRGAKPPIYMDRPGGAPAVIYQPSLATLQHRLEHPETITVSSTDVEHAAEFFRCAAAFYKDESERQKAIKTILDGALGATGNWQLSLGWADSIKPVGSWWNEHFLLLVLELKNTLGLHGDALLQAAFDYFKIVSREKYKEFRQYCNFPVVLIGITANRLEIGVAVCVGPIYVTRLLTLDLSLDFLASNSIVRLARVFHALSSCRDELQIYYEGVRNKISRRLSCLYPNPTPIDPSTELPQLIYKQFLSPAGQPISNIVELANKTSALYVAILTATNHEVVVKFTARYSEEAHRLLAEAQLAPALHYCGRVVGDLFMIVMDRVDGTSIWQLKQDKTPIPSVVPTKVEEAVRILHDNNIVHGDLRDPNILYSASSNSVMLVDFDWPGKHGVCRYPATLNRSANWAQGVGPYETMLKEHDSWQVKRLQGLCP</sequence>